<evidence type="ECO:0008006" key="10">
    <source>
        <dbReference type="Google" id="ProtNLM"/>
    </source>
</evidence>
<dbReference type="GO" id="GO:0016020">
    <property type="term" value="C:membrane"/>
    <property type="evidence" value="ECO:0007669"/>
    <property type="project" value="TreeGrafter"/>
</dbReference>
<evidence type="ECO:0000256" key="3">
    <source>
        <dbReference type="ARBA" id="ARBA00022448"/>
    </source>
</evidence>
<feature type="transmembrane region" description="Helical" evidence="7">
    <location>
        <begin position="61"/>
        <end position="80"/>
    </location>
</feature>
<keyword evidence="4 7" id="KW-0812">Transmembrane</keyword>
<dbReference type="Proteomes" id="UP000054279">
    <property type="component" value="Unassembled WGS sequence"/>
</dbReference>
<sequence>MKYRDQEPQLPCPEPEDSLKQRKWIIVKAISCCFYAVCTGFTDSSADPLLPYIQEWYKLDYALVSTLFVCKCVGSVTASFLNTSLTSRIGVGKTLALGPFLQLVGYTLLPPALPFAVFDIAYTTIELKRRHTGFGVVLQFAQANAFISHRPNPSHVRVLACYKAYD</sequence>
<dbReference type="OrthoDB" id="413079at2759"/>
<dbReference type="GO" id="GO:0012505">
    <property type="term" value="C:endomembrane system"/>
    <property type="evidence" value="ECO:0007669"/>
    <property type="project" value="UniProtKB-SubCell"/>
</dbReference>
<feature type="transmembrane region" description="Helical" evidence="7">
    <location>
        <begin position="100"/>
        <end position="122"/>
    </location>
</feature>
<dbReference type="AlphaFoldDB" id="A0A0C9TZI1"/>
<dbReference type="PANTHER" id="PTHR23514:SF3">
    <property type="entry name" value="BYPASS OF STOP CODON PROTEIN 6"/>
    <property type="match status" value="1"/>
</dbReference>
<evidence type="ECO:0000256" key="6">
    <source>
        <dbReference type="ARBA" id="ARBA00023136"/>
    </source>
</evidence>
<accession>A0A0C9TZI1</accession>
<reference evidence="8 9" key="1">
    <citation type="submission" date="2014-06" db="EMBL/GenBank/DDBJ databases">
        <title>Evolutionary Origins and Diversification of the Mycorrhizal Mutualists.</title>
        <authorList>
            <consortium name="DOE Joint Genome Institute"/>
            <consortium name="Mycorrhizal Genomics Consortium"/>
            <person name="Kohler A."/>
            <person name="Kuo A."/>
            <person name="Nagy L.G."/>
            <person name="Floudas D."/>
            <person name="Copeland A."/>
            <person name="Barry K.W."/>
            <person name="Cichocki N."/>
            <person name="Veneault-Fourrey C."/>
            <person name="LaButti K."/>
            <person name="Lindquist E.A."/>
            <person name="Lipzen A."/>
            <person name="Lundell T."/>
            <person name="Morin E."/>
            <person name="Murat C."/>
            <person name="Riley R."/>
            <person name="Ohm R."/>
            <person name="Sun H."/>
            <person name="Tunlid A."/>
            <person name="Henrissat B."/>
            <person name="Grigoriev I.V."/>
            <person name="Hibbett D.S."/>
            <person name="Martin F."/>
        </authorList>
    </citation>
    <scope>NUCLEOTIDE SEQUENCE [LARGE SCALE GENOMIC DNA]</scope>
    <source>
        <strain evidence="8 9">SS14</strain>
    </source>
</reference>
<dbReference type="HOGENOM" id="CLU_1603789_0_0_1"/>
<dbReference type="Gene3D" id="1.20.1250.20">
    <property type="entry name" value="MFS general substrate transporter like domains"/>
    <property type="match status" value="1"/>
</dbReference>
<proteinExistence type="inferred from homology"/>
<evidence type="ECO:0000256" key="1">
    <source>
        <dbReference type="ARBA" id="ARBA00004127"/>
    </source>
</evidence>
<dbReference type="InterPro" id="IPR036259">
    <property type="entry name" value="MFS_trans_sf"/>
</dbReference>
<evidence type="ECO:0000313" key="8">
    <source>
        <dbReference type="EMBL" id="KIJ27219.1"/>
    </source>
</evidence>
<evidence type="ECO:0000256" key="5">
    <source>
        <dbReference type="ARBA" id="ARBA00022989"/>
    </source>
</evidence>
<evidence type="ECO:0000313" key="9">
    <source>
        <dbReference type="Proteomes" id="UP000054279"/>
    </source>
</evidence>
<gene>
    <name evidence="8" type="ORF">M422DRAFT_271650</name>
</gene>
<keyword evidence="9" id="KW-1185">Reference proteome</keyword>
<dbReference type="PANTHER" id="PTHR23514">
    <property type="entry name" value="BYPASS OF STOP CODON PROTEIN 6"/>
    <property type="match status" value="1"/>
</dbReference>
<keyword evidence="5 7" id="KW-1133">Transmembrane helix</keyword>
<comment type="similarity">
    <text evidence="2">Belongs to the major facilitator superfamily.</text>
</comment>
<organism evidence="8 9">
    <name type="scientific">Sphaerobolus stellatus (strain SS14)</name>
    <dbReference type="NCBI Taxonomy" id="990650"/>
    <lineage>
        <taxon>Eukaryota</taxon>
        <taxon>Fungi</taxon>
        <taxon>Dikarya</taxon>
        <taxon>Basidiomycota</taxon>
        <taxon>Agaricomycotina</taxon>
        <taxon>Agaricomycetes</taxon>
        <taxon>Phallomycetidae</taxon>
        <taxon>Geastrales</taxon>
        <taxon>Sphaerobolaceae</taxon>
        <taxon>Sphaerobolus</taxon>
    </lineage>
</organism>
<keyword evidence="6 7" id="KW-0472">Membrane</keyword>
<comment type="subcellular location">
    <subcellularLocation>
        <location evidence="1">Endomembrane system</location>
        <topology evidence="1">Multi-pass membrane protein</topology>
    </subcellularLocation>
</comment>
<name>A0A0C9TZI1_SPHS4</name>
<dbReference type="InterPro" id="IPR051788">
    <property type="entry name" value="MFS_Transporter"/>
</dbReference>
<dbReference type="EMBL" id="KN837343">
    <property type="protein sequence ID" value="KIJ27219.1"/>
    <property type="molecule type" value="Genomic_DNA"/>
</dbReference>
<evidence type="ECO:0000256" key="4">
    <source>
        <dbReference type="ARBA" id="ARBA00022692"/>
    </source>
</evidence>
<keyword evidence="3" id="KW-0813">Transport</keyword>
<evidence type="ECO:0000256" key="2">
    <source>
        <dbReference type="ARBA" id="ARBA00008335"/>
    </source>
</evidence>
<dbReference type="SUPFAM" id="SSF103473">
    <property type="entry name" value="MFS general substrate transporter"/>
    <property type="match status" value="1"/>
</dbReference>
<evidence type="ECO:0000256" key="7">
    <source>
        <dbReference type="SAM" id="Phobius"/>
    </source>
</evidence>
<protein>
    <recommendedName>
        <fullName evidence="10">Autophagy-related protein</fullName>
    </recommendedName>
</protein>